<keyword evidence="2" id="KW-1185">Reference proteome</keyword>
<dbReference type="AlphaFoldDB" id="A0A1H6F7R9"/>
<organism evidence="1 2">
    <name type="scientific">Candidatus Venteria ishoeyi</name>
    <dbReference type="NCBI Taxonomy" id="1899563"/>
    <lineage>
        <taxon>Bacteria</taxon>
        <taxon>Pseudomonadati</taxon>
        <taxon>Pseudomonadota</taxon>
        <taxon>Gammaproteobacteria</taxon>
        <taxon>Thiotrichales</taxon>
        <taxon>Thiotrichaceae</taxon>
        <taxon>Venteria</taxon>
    </lineage>
</organism>
<gene>
    <name evidence="1" type="ORF">MBHS_02033</name>
</gene>
<evidence type="ECO:0000313" key="1">
    <source>
        <dbReference type="EMBL" id="SEH06178.1"/>
    </source>
</evidence>
<dbReference type="EMBL" id="FMSV02000440">
    <property type="protein sequence ID" value="SEH06178.1"/>
    <property type="molecule type" value="Genomic_DNA"/>
</dbReference>
<dbReference type="Proteomes" id="UP000236724">
    <property type="component" value="Unassembled WGS sequence"/>
</dbReference>
<reference evidence="1 2" key="1">
    <citation type="submission" date="2016-10" db="EMBL/GenBank/DDBJ databases">
        <authorList>
            <person name="de Groot N.N."/>
        </authorList>
    </citation>
    <scope>NUCLEOTIDE SEQUENCE [LARGE SCALE GENOMIC DNA]</scope>
    <source>
        <strain evidence="1">MBHS1</strain>
    </source>
</reference>
<protein>
    <submittedName>
        <fullName evidence="1">Uncharacterized protein</fullName>
    </submittedName>
</protein>
<proteinExistence type="predicted"/>
<accession>A0A1H6F7R9</accession>
<name>A0A1H6F7R9_9GAMM</name>
<sequence length="71" mass="8238">MAMALTDMTKQEFEEFFSDLLERKLLELLVDPDKGLLLQERLQERLLRQQKTTAQGQRGRSFEDVAAQLGL</sequence>
<dbReference type="RefSeq" id="WP_103920004.1">
    <property type="nucleotide sequence ID" value="NZ_FMSV02000440.1"/>
</dbReference>
<evidence type="ECO:0000313" key="2">
    <source>
        <dbReference type="Proteomes" id="UP000236724"/>
    </source>
</evidence>